<dbReference type="EMBL" id="FQUV01000003">
    <property type="protein sequence ID" value="SHE95979.1"/>
    <property type="molecule type" value="Genomic_DNA"/>
</dbReference>
<evidence type="ECO:0000313" key="1">
    <source>
        <dbReference type="EMBL" id="SHE95979.1"/>
    </source>
</evidence>
<dbReference type="Proteomes" id="UP000184144">
    <property type="component" value="Unassembled WGS sequence"/>
</dbReference>
<accession>A0A1M4XR67</accession>
<proteinExistence type="predicted"/>
<keyword evidence="2" id="KW-1185">Reference proteome</keyword>
<sequence length="87" mass="10094">MTLRCFWKEKTRSISKGLCPRCRFNSYKEQPAFATEVGLRPHISEGVADNYRNSCYINLQLRSLVRVAECLSFKESGNFYFALFLGE</sequence>
<dbReference type="AlphaFoldDB" id="A0A1M4XR67"/>
<evidence type="ECO:0000313" key="2">
    <source>
        <dbReference type="Proteomes" id="UP000184144"/>
    </source>
</evidence>
<name>A0A1M4XR67_9RHOB</name>
<reference evidence="2" key="1">
    <citation type="submission" date="2016-11" db="EMBL/GenBank/DDBJ databases">
        <authorList>
            <person name="Varghese N."/>
            <person name="Submissions S."/>
        </authorList>
    </citation>
    <scope>NUCLEOTIDE SEQUENCE [LARGE SCALE GENOMIC DNA]</scope>
    <source>
        <strain evidence="2">DSM 100566</strain>
    </source>
</reference>
<organism evidence="1 2">
    <name type="scientific">Litoreibacter ascidiaceicola</name>
    <dbReference type="NCBI Taxonomy" id="1486859"/>
    <lineage>
        <taxon>Bacteria</taxon>
        <taxon>Pseudomonadati</taxon>
        <taxon>Pseudomonadota</taxon>
        <taxon>Alphaproteobacteria</taxon>
        <taxon>Rhodobacterales</taxon>
        <taxon>Roseobacteraceae</taxon>
        <taxon>Litoreibacter</taxon>
    </lineage>
</organism>
<protein>
    <submittedName>
        <fullName evidence="1">Uncharacterized protein</fullName>
    </submittedName>
</protein>
<dbReference type="STRING" id="1486859.SAMN05444273_103269"/>
<gene>
    <name evidence="1" type="ORF">SAMN05444273_103269</name>
</gene>